<name>A0A0G0PJ34_9BACT</name>
<proteinExistence type="predicted"/>
<dbReference type="SUPFAM" id="SSF143100">
    <property type="entry name" value="TTHA1013/TTHA0281-like"/>
    <property type="match status" value="1"/>
</dbReference>
<feature type="domain" description="HicB-like antitoxin of toxin-antitoxin system" evidence="1">
    <location>
        <begin position="9"/>
        <end position="75"/>
    </location>
</feature>
<dbReference type="Pfam" id="PF15919">
    <property type="entry name" value="HicB_lk_antitox"/>
    <property type="match status" value="1"/>
</dbReference>
<dbReference type="EMBL" id="LBVO01000028">
    <property type="protein sequence ID" value="KKQ89346.1"/>
    <property type="molecule type" value="Genomic_DNA"/>
</dbReference>
<gene>
    <name evidence="2" type="ORF">UT11_C0028G0006</name>
</gene>
<dbReference type="Gene3D" id="3.30.160.250">
    <property type="match status" value="1"/>
</dbReference>
<dbReference type="InterPro" id="IPR035069">
    <property type="entry name" value="TTHA1013/TTHA0281-like"/>
</dbReference>
<evidence type="ECO:0000313" key="3">
    <source>
        <dbReference type="Proteomes" id="UP000033934"/>
    </source>
</evidence>
<dbReference type="AlphaFoldDB" id="A0A0G0PJ34"/>
<sequence length="93" mass="10313">MKATKNLTYRVVVEKEKYKDGSTVYVSQVPTLGISDYGPTIEEALDNTQKLIKFHIESLIEEGEEVPGPDDANNIIVTNSEVSISSNRKLVLT</sequence>
<evidence type="ECO:0000259" key="1">
    <source>
        <dbReference type="Pfam" id="PF15919"/>
    </source>
</evidence>
<dbReference type="InterPro" id="IPR031807">
    <property type="entry name" value="HicB-like"/>
</dbReference>
<dbReference type="Proteomes" id="UP000033934">
    <property type="component" value="Unassembled WGS sequence"/>
</dbReference>
<evidence type="ECO:0000313" key="2">
    <source>
        <dbReference type="EMBL" id="KKQ89346.1"/>
    </source>
</evidence>
<protein>
    <recommendedName>
        <fullName evidence="1">HicB-like antitoxin of toxin-antitoxin system domain-containing protein</fullName>
    </recommendedName>
</protein>
<organism evidence="2 3">
    <name type="scientific">Berkelbacteria bacterium GW2011_GWA2_38_9</name>
    <dbReference type="NCBI Taxonomy" id="1618334"/>
    <lineage>
        <taxon>Bacteria</taxon>
        <taxon>Candidatus Berkelbacteria</taxon>
    </lineage>
</organism>
<comment type="caution">
    <text evidence="2">The sequence shown here is derived from an EMBL/GenBank/DDBJ whole genome shotgun (WGS) entry which is preliminary data.</text>
</comment>
<reference evidence="2 3" key="1">
    <citation type="journal article" date="2015" name="Nature">
        <title>rRNA introns, odd ribosomes, and small enigmatic genomes across a large radiation of phyla.</title>
        <authorList>
            <person name="Brown C.T."/>
            <person name="Hug L.A."/>
            <person name="Thomas B.C."/>
            <person name="Sharon I."/>
            <person name="Castelle C.J."/>
            <person name="Singh A."/>
            <person name="Wilkins M.J."/>
            <person name="Williams K.H."/>
            <person name="Banfield J.F."/>
        </authorList>
    </citation>
    <scope>NUCLEOTIDE SEQUENCE [LARGE SCALE GENOMIC DNA]</scope>
</reference>
<accession>A0A0G0PJ34</accession>